<feature type="domain" description="Siphovirus-type tail component C-terminal" evidence="1">
    <location>
        <begin position="138"/>
        <end position="230"/>
    </location>
</feature>
<dbReference type="RefSeq" id="WP_003477338.1">
    <property type="nucleotide sequence ID" value="NZ_CATNWO010000001.1"/>
</dbReference>
<accession>A0AB37C671</accession>
<evidence type="ECO:0000313" key="3">
    <source>
        <dbReference type="Proteomes" id="UP000247117"/>
    </source>
</evidence>
<evidence type="ECO:0000259" key="1">
    <source>
        <dbReference type="Pfam" id="PF22768"/>
    </source>
</evidence>
<evidence type="ECO:0000313" key="2">
    <source>
        <dbReference type="EMBL" id="PWX40026.1"/>
    </source>
</evidence>
<comment type="caution">
    <text evidence="2">The sequence shown here is derived from an EMBL/GenBank/DDBJ whole genome shotgun (WGS) entry which is preliminary data.</text>
</comment>
<dbReference type="InterPro" id="IPR054738">
    <property type="entry name" value="Siphovirus-type_tail_C"/>
</dbReference>
<reference evidence="2 3" key="1">
    <citation type="journal article" date="2018" name="BMC Genomics">
        <title>Whole genome analysis reveals the diversity and evolutionary relationships between necrotic enteritis-causing strains of Clostridium perfringens.</title>
        <authorList>
            <person name="Lacey J.A."/>
            <person name="Allnutt T.R."/>
            <person name="Vezina B."/>
            <person name="Van T.T.H."/>
            <person name="Stent T."/>
            <person name="Han X."/>
            <person name="Rood J.I."/>
            <person name="Wade B."/>
            <person name="Keyburn A.L."/>
            <person name="Seeman T."/>
            <person name="Chen H."/>
            <person name="Haring V."/>
            <person name="Johanesen P.A."/>
            <person name="Lyras D."/>
            <person name="Moore R.J."/>
        </authorList>
    </citation>
    <scope>NUCLEOTIDE SEQUENCE [LARGE SCALE GENOMIC DNA]</scope>
    <source>
        <strain evidence="2 3">EUR-NE15</strain>
    </source>
</reference>
<name>A0AB37C671_CLOPF</name>
<sequence length="231" mass="26578">MLVNSVDVLETYDAILTGRDIQACNIVTYDEWLEDSFDPRVNKQKEGYSAITVTLLIEGENENENLLKISNLLKLCKKGELRFEDFDFSYNVALDDHKEKLISDFLYEITLIFKSTFKISDEIVVSMNRETSKNIKVDGNTKTPCSIEIIPLFDTIDITISGFNEEIVIKKLKANKKIIINSLEGTVLEEGKNKFEDTDFWEFPFLVSGINTIKVNKDTCNINVKYKNRYI</sequence>
<dbReference type="Pfam" id="PF22768">
    <property type="entry name" value="SPP1_Dit"/>
    <property type="match status" value="1"/>
</dbReference>
<dbReference type="Proteomes" id="UP000247117">
    <property type="component" value="Unassembled WGS sequence"/>
</dbReference>
<gene>
    <name evidence="2" type="ORF">CYK91_07765</name>
</gene>
<protein>
    <submittedName>
        <fullName evidence="2">Phage tail protein</fullName>
    </submittedName>
</protein>
<dbReference type="AlphaFoldDB" id="A0AB37C671"/>
<dbReference type="EMBL" id="PJTB01000002">
    <property type="protein sequence ID" value="PWX40026.1"/>
    <property type="molecule type" value="Genomic_DNA"/>
</dbReference>
<organism evidence="2 3">
    <name type="scientific">Clostridium perfringens</name>
    <dbReference type="NCBI Taxonomy" id="1502"/>
    <lineage>
        <taxon>Bacteria</taxon>
        <taxon>Bacillati</taxon>
        <taxon>Bacillota</taxon>
        <taxon>Clostridia</taxon>
        <taxon>Eubacteriales</taxon>
        <taxon>Clostridiaceae</taxon>
        <taxon>Clostridium</taxon>
    </lineage>
</organism>
<proteinExistence type="predicted"/>